<dbReference type="EMBL" id="JWZT01001045">
    <property type="protein sequence ID" value="KII72985.1"/>
    <property type="molecule type" value="Genomic_DNA"/>
</dbReference>
<evidence type="ECO:0000259" key="1">
    <source>
        <dbReference type="PROSITE" id="PS50878"/>
    </source>
</evidence>
<dbReference type="InterPro" id="IPR050951">
    <property type="entry name" value="Retrovirus_Pol_polyprotein"/>
</dbReference>
<reference evidence="2 3" key="1">
    <citation type="journal article" date="2014" name="Genome Biol. Evol.">
        <title>The genome of the myxosporean Thelohanellus kitauei shows adaptations to nutrient acquisition within its fish host.</title>
        <authorList>
            <person name="Yang Y."/>
            <person name="Xiong J."/>
            <person name="Zhou Z."/>
            <person name="Huo F."/>
            <person name="Miao W."/>
            <person name="Ran C."/>
            <person name="Liu Y."/>
            <person name="Zhang J."/>
            <person name="Feng J."/>
            <person name="Wang M."/>
            <person name="Wang M."/>
            <person name="Wang L."/>
            <person name="Yao B."/>
        </authorList>
    </citation>
    <scope>NUCLEOTIDE SEQUENCE [LARGE SCALE GENOMIC DNA]</scope>
    <source>
        <strain evidence="2">Wuqing</strain>
    </source>
</reference>
<comment type="caution">
    <text evidence="2">The sequence shown here is derived from an EMBL/GenBank/DDBJ whole genome shotgun (WGS) entry which is preliminary data.</text>
</comment>
<dbReference type="Proteomes" id="UP000031668">
    <property type="component" value="Unassembled WGS sequence"/>
</dbReference>
<sequence>MRTFSKLSEFAVTCGTNPLHTKDDFLIKLNKMNMFSKIDLSEAYFQIPLDEESKKMLVINTPFALFQYKRLPFAIASPPAIFQRYMESILSDVPNCVMFLDDVLISGASFDDYLISLELVLQRLQDNGLICSVQKCDFFVKEVTYLGHILSSK</sequence>
<dbReference type="PANTHER" id="PTHR37984:SF5">
    <property type="entry name" value="PROTEIN NYNRIN-LIKE"/>
    <property type="match status" value="1"/>
</dbReference>
<dbReference type="CDD" id="cd01647">
    <property type="entry name" value="RT_LTR"/>
    <property type="match status" value="1"/>
</dbReference>
<dbReference type="PANTHER" id="PTHR37984">
    <property type="entry name" value="PROTEIN CBG26694"/>
    <property type="match status" value="1"/>
</dbReference>
<dbReference type="OrthoDB" id="10060843at2759"/>
<organism evidence="2 3">
    <name type="scientific">Thelohanellus kitauei</name>
    <name type="common">Myxosporean</name>
    <dbReference type="NCBI Taxonomy" id="669202"/>
    <lineage>
        <taxon>Eukaryota</taxon>
        <taxon>Metazoa</taxon>
        <taxon>Cnidaria</taxon>
        <taxon>Myxozoa</taxon>
        <taxon>Myxosporea</taxon>
        <taxon>Bivalvulida</taxon>
        <taxon>Platysporina</taxon>
        <taxon>Myxobolidae</taxon>
        <taxon>Thelohanellus</taxon>
    </lineage>
</organism>
<dbReference type="AlphaFoldDB" id="A0A0C2N9F9"/>
<feature type="domain" description="Reverse transcriptase" evidence="1">
    <location>
        <begin position="1"/>
        <end position="150"/>
    </location>
</feature>
<gene>
    <name evidence="2" type="ORF">RF11_08160</name>
</gene>
<name>A0A0C2N9F9_THEKT</name>
<keyword evidence="3" id="KW-1185">Reference proteome</keyword>
<evidence type="ECO:0000313" key="2">
    <source>
        <dbReference type="EMBL" id="KII72985.1"/>
    </source>
</evidence>
<dbReference type="SUPFAM" id="SSF56672">
    <property type="entry name" value="DNA/RNA polymerases"/>
    <property type="match status" value="1"/>
</dbReference>
<dbReference type="InterPro" id="IPR043128">
    <property type="entry name" value="Rev_trsase/Diguanyl_cyclase"/>
</dbReference>
<dbReference type="InterPro" id="IPR043502">
    <property type="entry name" value="DNA/RNA_pol_sf"/>
</dbReference>
<dbReference type="Gene3D" id="3.10.10.10">
    <property type="entry name" value="HIV Type 1 Reverse Transcriptase, subunit A, domain 1"/>
    <property type="match status" value="1"/>
</dbReference>
<dbReference type="OMA" id="RIMVIPR"/>
<dbReference type="PROSITE" id="PS50878">
    <property type="entry name" value="RT_POL"/>
    <property type="match status" value="1"/>
</dbReference>
<protein>
    <submittedName>
        <fullName evidence="2">Retrovirus-related Pol polyprotein from transposon 17.6</fullName>
    </submittedName>
</protein>
<accession>A0A0C2N9F9</accession>
<evidence type="ECO:0000313" key="3">
    <source>
        <dbReference type="Proteomes" id="UP000031668"/>
    </source>
</evidence>
<proteinExistence type="predicted"/>
<dbReference type="Gene3D" id="3.30.70.270">
    <property type="match status" value="1"/>
</dbReference>
<dbReference type="Pfam" id="PF00078">
    <property type="entry name" value="RVT_1"/>
    <property type="match status" value="1"/>
</dbReference>
<dbReference type="InterPro" id="IPR000477">
    <property type="entry name" value="RT_dom"/>
</dbReference>